<evidence type="ECO:0000313" key="4">
    <source>
        <dbReference type="RefSeq" id="XP_021832537.1"/>
    </source>
</evidence>
<feature type="domain" description="UBC core" evidence="2">
    <location>
        <begin position="227"/>
        <end position="384"/>
    </location>
</feature>
<dbReference type="AlphaFoldDB" id="A0A6P5TZD1"/>
<evidence type="ECO:0000256" key="1">
    <source>
        <dbReference type="SAM" id="MobiDB-lite"/>
    </source>
</evidence>
<dbReference type="InterPro" id="IPR000608">
    <property type="entry name" value="UBC"/>
</dbReference>
<sequence length="449" mass="51221">MAVSMVSPGFKPRPGFKPLLTFKRPPGFKPPPIDIKKSKVARLIKAELKEMQSNPSNDFKCLALEDNPYDWQFAIRGLNGTEFEGGIYHGQMQFPVEYPNQHPIFTLLTENGLFKTHTGINLNHNFGEPFTVRRALLELIDLLHTHPNGALGSVLEVEHNKEVRRALAIKSRAAAPKYGTTERQKLIDEIHEYMLSKESPLPSNRGGDIRVSSQTDRDSRKWAGFPVVTTIIQQELEEMQSNPSDDFKCLALTGNPYDWQFAIKGPNGTDFEGGIYHGRIQFPVEYPNQHPIFTLLTENGRFKTQTEINLNHNFGEPFTVRSTLLKLIELLPTYPNGALVSVEYDKKERHALAVKSREAAPRYGTAERQKLIDKIHEYMLSKVPHVPSNGGGDIRVSSQNDRDRRQQDIVTQKRKRKQGNFFFFWNTINADNCKRAGFFDFGKKLKSLW</sequence>
<dbReference type="PANTHER" id="PTHR24067">
    <property type="entry name" value="UBIQUITIN-CONJUGATING ENZYME E2"/>
    <property type="match status" value="1"/>
</dbReference>
<accession>A0A6P5TZD1</accession>
<dbReference type="Proteomes" id="UP000515124">
    <property type="component" value="Unplaced"/>
</dbReference>
<organism evidence="3 4">
    <name type="scientific">Prunus avium</name>
    <name type="common">Cherry</name>
    <name type="synonym">Cerasus avium</name>
    <dbReference type="NCBI Taxonomy" id="42229"/>
    <lineage>
        <taxon>Eukaryota</taxon>
        <taxon>Viridiplantae</taxon>
        <taxon>Streptophyta</taxon>
        <taxon>Embryophyta</taxon>
        <taxon>Tracheophyta</taxon>
        <taxon>Spermatophyta</taxon>
        <taxon>Magnoliopsida</taxon>
        <taxon>eudicotyledons</taxon>
        <taxon>Gunneridae</taxon>
        <taxon>Pentapetalae</taxon>
        <taxon>rosids</taxon>
        <taxon>fabids</taxon>
        <taxon>Rosales</taxon>
        <taxon>Rosaceae</taxon>
        <taxon>Amygdaloideae</taxon>
        <taxon>Amygdaleae</taxon>
        <taxon>Prunus</taxon>
    </lineage>
</organism>
<evidence type="ECO:0000313" key="3">
    <source>
        <dbReference type="Proteomes" id="UP000515124"/>
    </source>
</evidence>
<dbReference type="InterPro" id="IPR050113">
    <property type="entry name" value="Ub_conjugating_enzyme"/>
</dbReference>
<protein>
    <submittedName>
        <fullName evidence="4 5">Uncharacterized protein LOC110772415</fullName>
    </submittedName>
</protein>
<dbReference type="SMART" id="SM00212">
    <property type="entry name" value="UBCc"/>
    <property type="match status" value="2"/>
</dbReference>
<feature type="domain" description="UBC core" evidence="2">
    <location>
        <begin position="39"/>
        <end position="191"/>
    </location>
</feature>
<feature type="region of interest" description="Disordered" evidence="1">
    <location>
        <begin position="383"/>
        <end position="413"/>
    </location>
</feature>
<dbReference type="RefSeq" id="XP_021832538.1">
    <property type="nucleotide sequence ID" value="XM_021976846.1"/>
</dbReference>
<name>A0A6P5TZD1_PRUAV</name>
<dbReference type="GeneID" id="110772415"/>
<keyword evidence="3" id="KW-1185">Reference proteome</keyword>
<dbReference type="RefSeq" id="XP_021832537.1">
    <property type="nucleotide sequence ID" value="XM_021976845.1"/>
</dbReference>
<reference evidence="4 5" key="1">
    <citation type="submission" date="2025-04" db="UniProtKB">
        <authorList>
            <consortium name="RefSeq"/>
        </authorList>
    </citation>
    <scope>IDENTIFICATION</scope>
</reference>
<evidence type="ECO:0000259" key="2">
    <source>
        <dbReference type="PROSITE" id="PS50127"/>
    </source>
</evidence>
<gene>
    <name evidence="4 5" type="primary">LOC110772415</name>
</gene>
<dbReference type="Pfam" id="PF00179">
    <property type="entry name" value="UQ_con"/>
    <property type="match status" value="2"/>
</dbReference>
<dbReference type="KEGG" id="pavi:110772415"/>
<dbReference type="Gene3D" id="3.10.110.10">
    <property type="entry name" value="Ubiquitin Conjugating Enzyme"/>
    <property type="match status" value="2"/>
</dbReference>
<dbReference type="PROSITE" id="PS50127">
    <property type="entry name" value="UBC_2"/>
    <property type="match status" value="2"/>
</dbReference>
<proteinExistence type="predicted"/>
<evidence type="ECO:0000313" key="5">
    <source>
        <dbReference type="RefSeq" id="XP_021832538.1"/>
    </source>
</evidence>
<dbReference type="InterPro" id="IPR016135">
    <property type="entry name" value="UBQ-conjugating_enzyme/RWD"/>
</dbReference>
<dbReference type="SUPFAM" id="SSF54495">
    <property type="entry name" value="UBC-like"/>
    <property type="match status" value="2"/>
</dbReference>